<dbReference type="AlphaFoldDB" id="A0A249SMQ3"/>
<evidence type="ECO:0000313" key="2">
    <source>
        <dbReference type="EMBL" id="ASZ08877.1"/>
    </source>
</evidence>
<dbReference type="PANTHER" id="PTHR33797">
    <property type="entry name" value="ORGANIC HYDROPEROXIDE RESISTANCE PROTEIN-LIKE"/>
    <property type="match status" value="1"/>
</dbReference>
<organism evidence="2 3">
    <name type="scientific">Mesoplasma chauliocola</name>
    <dbReference type="NCBI Taxonomy" id="216427"/>
    <lineage>
        <taxon>Bacteria</taxon>
        <taxon>Bacillati</taxon>
        <taxon>Mycoplasmatota</taxon>
        <taxon>Mollicutes</taxon>
        <taxon>Entomoplasmatales</taxon>
        <taxon>Entomoplasmataceae</taxon>
        <taxon>Mesoplasma</taxon>
    </lineage>
</organism>
<dbReference type="SUPFAM" id="SSF82784">
    <property type="entry name" value="OsmC-like"/>
    <property type="match status" value="1"/>
</dbReference>
<protein>
    <submittedName>
        <fullName evidence="2">Osmotically inducible protein C</fullName>
    </submittedName>
</protein>
<proteinExistence type="inferred from homology"/>
<evidence type="ECO:0000313" key="3">
    <source>
        <dbReference type="Proteomes" id="UP000232229"/>
    </source>
</evidence>
<reference evidence="2 3" key="1">
    <citation type="submission" date="2017-08" db="EMBL/GenBank/DDBJ databases">
        <title>Complete Genome Sequence of Mesoplasma chauliocola.</title>
        <authorList>
            <person name="Knight T.F.Jr."/>
            <person name="Citino T."/>
        </authorList>
    </citation>
    <scope>NUCLEOTIDE SEQUENCE [LARGE SCALE GENOMIC DNA]</scope>
    <source>
        <strain evidence="2 3">CHPA-2</strain>
    </source>
</reference>
<dbReference type="InterPro" id="IPR019953">
    <property type="entry name" value="OHR"/>
</dbReference>
<accession>A0A249SMQ3</accession>
<sequence>MSKIYEAEMKNIGGRTGEVISPDQKFHLKVSTPTSNIEGTTNPEQLFAAGYSSCFNGALQAVMSKNKTIFPTNVTAKVALHHNGELNFNLSVEIIVEIEGAEIEVAKKLIHEADLVCPYSKALRNNVEVKISLK</sequence>
<dbReference type="EMBL" id="CP023173">
    <property type="protein sequence ID" value="ASZ08877.1"/>
    <property type="molecule type" value="Genomic_DNA"/>
</dbReference>
<evidence type="ECO:0000256" key="1">
    <source>
        <dbReference type="ARBA" id="ARBA00007378"/>
    </source>
</evidence>
<name>A0A249SMQ3_9MOLU</name>
<comment type="similarity">
    <text evidence="1">Belongs to the OsmC/Ohr family.</text>
</comment>
<dbReference type="InterPro" id="IPR036102">
    <property type="entry name" value="OsmC/Ohrsf"/>
</dbReference>
<dbReference type="GO" id="GO:0006979">
    <property type="term" value="P:response to oxidative stress"/>
    <property type="evidence" value="ECO:0007669"/>
    <property type="project" value="InterPro"/>
</dbReference>
<dbReference type="STRING" id="1336232.GCA_000518825_00525"/>
<gene>
    <name evidence="2" type="ORF">CK556_00660</name>
</gene>
<dbReference type="PANTHER" id="PTHR33797:SF2">
    <property type="entry name" value="ORGANIC HYDROPEROXIDE RESISTANCE PROTEIN-LIKE"/>
    <property type="match status" value="1"/>
</dbReference>
<dbReference type="Gene3D" id="3.30.300.20">
    <property type="match status" value="1"/>
</dbReference>
<dbReference type="Proteomes" id="UP000232229">
    <property type="component" value="Chromosome"/>
</dbReference>
<dbReference type="InterPro" id="IPR015946">
    <property type="entry name" value="KH_dom-like_a/b"/>
</dbReference>
<dbReference type="NCBIfam" id="TIGR03561">
    <property type="entry name" value="organ_hyd_perox"/>
    <property type="match status" value="1"/>
</dbReference>
<dbReference type="RefSeq" id="WP_027875743.1">
    <property type="nucleotide sequence ID" value="NZ_CP023173.1"/>
</dbReference>
<dbReference type="Pfam" id="PF02566">
    <property type="entry name" value="OsmC"/>
    <property type="match status" value="1"/>
</dbReference>
<keyword evidence="3" id="KW-1185">Reference proteome</keyword>
<dbReference type="InterPro" id="IPR003718">
    <property type="entry name" value="OsmC/Ohr_fam"/>
</dbReference>
<dbReference type="KEGG" id="mchc:CK556_00660"/>